<protein>
    <recommendedName>
        <fullName evidence="5">Double Cache domain-containing protein</fullName>
    </recommendedName>
</protein>
<dbReference type="EMBL" id="CP073355">
    <property type="protein sequence ID" value="URA09969.1"/>
    <property type="molecule type" value="Genomic_DNA"/>
</dbReference>
<feature type="transmembrane region" description="Helical" evidence="2">
    <location>
        <begin position="6"/>
        <end position="26"/>
    </location>
</feature>
<feature type="compositionally biased region" description="Polar residues" evidence="1">
    <location>
        <begin position="380"/>
        <end position="397"/>
    </location>
</feature>
<evidence type="ECO:0000256" key="2">
    <source>
        <dbReference type="SAM" id="Phobius"/>
    </source>
</evidence>
<keyword evidence="2" id="KW-0812">Transmembrane</keyword>
<proteinExistence type="predicted"/>
<evidence type="ECO:0008006" key="5">
    <source>
        <dbReference type="Google" id="ProtNLM"/>
    </source>
</evidence>
<dbReference type="RefSeq" id="WP_271435101.1">
    <property type="nucleotide sequence ID" value="NZ_CP073355.1"/>
</dbReference>
<dbReference type="KEGG" id="taqu:KDW03_10885"/>
<keyword evidence="2" id="KW-1133">Transmembrane helix</keyword>
<feature type="region of interest" description="Disordered" evidence="1">
    <location>
        <begin position="340"/>
        <end position="536"/>
    </location>
</feature>
<feature type="transmembrane region" description="Helical" evidence="2">
    <location>
        <begin position="249"/>
        <end position="272"/>
    </location>
</feature>
<dbReference type="AlphaFoldDB" id="A0AAX3BD73"/>
<reference evidence="3" key="2">
    <citation type="submission" date="2022-06" db="EMBL/GenBank/DDBJ databases">
        <title>Thermospira aquatica gen. nov., sp. nov.</title>
        <authorList>
            <person name="Ben Ali Gam Z."/>
            <person name="Labat M."/>
        </authorList>
    </citation>
    <scope>NUCLEOTIDE SEQUENCE</scope>
    <source>
        <strain evidence="3">F1F22</strain>
    </source>
</reference>
<dbReference type="Proteomes" id="UP001056539">
    <property type="component" value="Chromosome"/>
</dbReference>
<feature type="compositionally biased region" description="Basic and acidic residues" evidence="1">
    <location>
        <begin position="340"/>
        <end position="352"/>
    </location>
</feature>
<keyword evidence="4" id="KW-1185">Reference proteome</keyword>
<evidence type="ECO:0000313" key="3">
    <source>
        <dbReference type="EMBL" id="URA09969.1"/>
    </source>
</evidence>
<feature type="compositionally biased region" description="Acidic residues" evidence="1">
    <location>
        <begin position="400"/>
        <end position="411"/>
    </location>
</feature>
<reference evidence="3" key="1">
    <citation type="submission" date="2021-04" db="EMBL/GenBank/DDBJ databases">
        <authorList>
            <person name="Postec A."/>
        </authorList>
    </citation>
    <scope>NUCLEOTIDE SEQUENCE</scope>
    <source>
        <strain evidence="3">F1F22</strain>
    </source>
</reference>
<sequence>MQAKKIVLFMSFVLVVILLFVVVFMAKNQIGNFGKDYDRYVTKKVESYATWFTNRREEIAREVKGLASDKLVTDLIVALYSGEDITSYNTQFESILSKLSQAKKIQLLDPDGIVIYSTQPGEALVNRFVPTILTQLQNYQQSYQQPYLRFLSTNEFFVANNFQSQDKTFQLVVYYDTKRFAHPDFGLMIPWGKTIVVARQTKGKEDAARIVEQASLDPSVLSRGKKTIGGMKEVDGIQLLYFARYDRYLSGWVIGILVFAFVLLFLILYAFYRLLQEEKIYKEPLTFRHAPREDLKTLVEDIEEGETVTAEEAKKGIEEMLMSDHIEDLTSSSAFVFERPSEQNKEETKEETMVETPTFEEKEWQETPSFEEPSIEEPSMQGSSMAEFSETPETLSFGSEEPEISEPEILEIETPPSLSDMDTAAFEPDKATTFFSEQDRLMDELSPEMQEEVSLPSEEKPEEFSLEPSFLSAEESAAEPSVQESLILEPDFVGSENMTEESQRLSIESPESPEELPEVSFETASIEELSQSSDTSVLMEQPLEKIVPEETPSLELVQETISLEESNAETAEGSEEIVLPSLESEEQLSLETLDLPEVAEAPVLEEMTEDLSLADTLLEEVSPQEENSLAEDEVIALNMDELSNIPIAEENVQEVANIPEDQERVMENEPLAPPEESSSSEKVVMFGEKVHESLAKLLSEPPKRLSTIHDVPSYANAARDIAHSSLGMKKVCVLEKKGDVFENILHDGFQSVLTLSTKDPIYTKILSKHKSLDIQNNLEKASYLRKWFGDGELERLEELFITPVIKKDEVVGIGIYGREKGVPEVTDLQKSELYNIGFLQEVE</sequence>
<feature type="compositionally biased region" description="Low complexity" evidence="1">
    <location>
        <begin position="366"/>
        <end position="379"/>
    </location>
</feature>
<evidence type="ECO:0000256" key="1">
    <source>
        <dbReference type="SAM" id="MobiDB-lite"/>
    </source>
</evidence>
<accession>A0AAX3BD73</accession>
<keyword evidence="2" id="KW-0472">Membrane</keyword>
<organism evidence="3 4">
    <name type="scientific">Thermospira aquatica</name>
    <dbReference type="NCBI Taxonomy" id="2828656"/>
    <lineage>
        <taxon>Bacteria</taxon>
        <taxon>Pseudomonadati</taxon>
        <taxon>Spirochaetota</taxon>
        <taxon>Spirochaetia</taxon>
        <taxon>Brevinematales</taxon>
        <taxon>Thermospiraceae</taxon>
        <taxon>Thermospira</taxon>
    </lineage>
</organism>
<gene>
    <name evidence="3" type="ORF">KDW03_10885</name>
</gene>
<name>A0AAX3BD73_9SPIR</name>
<evidence type="ECO:0000313" key="4">
    <source>
        <dbReference type="Proteomes" id="UP001056539"/>
    </source>
</evidence>